<keyword evidence="5 9" id="KW-1133">Transmembrane helix</keyword>
<evidence type="ECO:0000256" key="8">
    <source>
        <dbReference type="ARBA" id="ARBA00023303"/>
    </source>
</evidence>
<dbReference type="EMBL" id="AB291173">
    <property type="protein sequence ID" value="BAF45657.1"/>
    <property type="molecule type" value="Genomic_DNA"/>
</dbReference>
<dbReference type="Pfam" id="PF00876">
    <property type="entry name" value="Innexin"/>
    <property type="match status" value="1"/>
</dbReference>
<evidence type="ECO:0000256" key="6">
    <source>
        <dbReference type="ARBA" id="ARBA00023065"/>
    </source>
</evidence>
<dbReference type="PRINTS" id="PR01262">
    <property type="entry name" value="INNEXIN"/>
</dbReference>
<dbReference type="PANTHER" id="PTHR11893">
    <property type="entry name" value="INNEXIN"/>
    <property type="match status" value="1"/>
</dbReference>
<protein>
    <submittedName>
        <fullName evidence="10">Viral innexin-b10.1</fullName>
    </submittedName>
</protein>
<dbReference type="InterPro" id="IPR000990">
    <property type="entry name" value="Innexin"/>
</dbReference>
<dbReference type="RefSeq" id="YP_001031255.1">
    <property type="nucleotide sequence ID" value="NC_008964.1"/>
</dbReference>
<keyword evidence="4 9" id="KW-0812">Transmembrane</keyword>
<feature type="transmembrane region" description="Helical" evidence="9">
    <location>
        <begin position="265"/>
        <end position="287"/>
    </location>
</feature>
<sequence>MPDVFGAIFGRCSRQSVITDSVFFRLNYRITVILLVASALAVIVQEIFHDPMECIFADYPEIGSSSYCSFQSVFSLKRKVIVTEQVSDVEGSAAPDDMRTRTYTHYQLGFITLLLQAVLFCIPRCLWNLMEGGKMKLMATELITSTEGKACREKDIQPLTLYFHDNLHKHNNYAMYYMVCEVLNLFNLGVQLQLMAICTGKPFDLSNVFAMFTGQLAGVTDISGKPLSITTECTYAGPFDGSGNPGNITGICQLARNSYNEQIQVFLWLWMYLLNVFGIFTILYHFATYLSSSLRWLQFRLPFCTIPEKSQAVVYDRLEIEDWFVLMMLRKNIHREPYEELVSQLAVIYRLHVQDSAKFIPE</sequence>
<proteinExistence type="predicted"/>
<reference evidence="10 11" key="1">
    <citation type="journal article" date="2007" name="Virology">
        <title>Shared and species-specific features among ichnovirus genomes.</title>
        <authorList>
            <person name="Tanaka K."/>
            <person name="Lapointe R."/>
            <person name="Barney W.E."/>
            <person name="Makkay A.M."/>
            <person name="Stoltz D."/>
            <person name="Cusson M."/>
            <person name="Webb B.A."/>
        </authorList>
    </citation>
    <scope>NUCLEOTIDE SEQUENCE [LARGE SCALE GENOMIC DNA]</scope>
</reference>
<dbReference type="GeneID" id="5076304"/>
<dbReference type="GO" id="GO:0005886">
    <property type="term" value="C:plasma membrane"/>
    <property type="evidence" value="ECO:0007669"/>
    <property type="project" value="UniProtKB-SubCell"/>
</dbReference>
<dbReference type="GO" id="GO:0005243">
    <property type="term" value="F:gap junction channel activity"/>
    <property type="evidence" value="ECO:0007669"/>
    <property type="project" value="TreeGrafter"/>
</dbReference>
<evidence type="ECO:0000256" key="9">
    <source>
        <dbReference type="SAM" id="Phobius"/>
    </source>
</evidence>
<evidence type="ECO:0000256" key="7">
    <source>
        <dbReference type="ARBA" id="ARBA00023136"/>
    </source>
</evidence>
<evidence type="ECO:0000256" key="5">
    <source>
        <dbReference type="ARBA" id="ARBA00022989"/>
    </source>
</evidence>
<evidence type="ECO:0000256" key="2">
    <source>
        <dbReference type="ARBA" id="ARBA00022448"/>
    </source>
</evidence>
<name>A2Q0E2_9VIRU</name>
<keyword evidence="3" id="KW-1003">Cell membrane</keyword>
<dbReference type="GO" id="GO:0007602">
    <property type="term" value="P:phototransduction"/>
    <property type="evidence" value="ECO:0007669"/>
    <property type="project" value="TreeGrafter"/>
</dbReference>
<evidence type="ECO:0000256" key="4">
    <source>
        <dbReference type="ARBA" id="ARBA00022692"/>
    </source>
</evidence>
<dbReference type="Proteomes" id="UP000204242">
    <property type="component" value="Genome"/>
</dbReference>
<feature type="transmembrane region" description="Helical" evidence="9">
    <location>
        <begin position="26"/>
        <end position="44"/>
    </location>
</feature>
<keyword evidence="8" id="KW-0407">Ion channel</keyword>
<dbReference type="PANTHER" id="PTHR11893:SF41">
    <property type="entry name" value="INNEXIN INX2"/>
    <property type="match status" value="1"/>
</dbReference>
<evidence type="ECO:0000313" key="11">
    <source>
        <dbReference type="Proteomes" id="UP000204242"/>
    </source>
</evidence>
<comment type="subcellular location">
    <subcellularLocation>
        <location evidence="1">Cell membrane</location>
        <topology evidence="1">Multi-pass membrane protein</topology>
    </subcellularLocation>
</comment>
<organism evidence="10 11">
    <name type="scientific">Ichnoviriform fugitivi</name>
    <dbReference type="NCBI Taxonomy" id="265522"/>
    <lineage>
        <taxon>Viruses</taxon>
        <taxon>Viruses incertae sedis</taxon>
        <taxon>Polydnaviriformidae</taxon>
        <taxon>Ichnoviriform</taxon>
    </lineage>
</organism>
<dbReference type="GO" id="GO:0034220">
    <property type="term" value="P:monoatomic ion transmembrane transport"/>
    <property type="evidence" value="ECO:0007669"/>
    <property type="project" value="UniProtKB-KW"/>
</dbReference>
<dbReference type="PROSITE" id="PS51013">
    <property type="entry name" value="PANNEXIN"/>
    <property type="match status" value="1"/>
</dbReference>
<feature type="transmembrane region" description="Helical" evidence="9">
    <location>
        <begin position="106"/>
        <end position="127"/>
    </location>
</feature>
<accession>A2Q0E2</accession>
<dbReference type="KEGG" id="vg:5076304"/>
<keyword evidence="6" id="KW-0406">Ion transport</keyword>
<evidence type="ECO:0000256" key="3">
    <source>
        <dbReference type="ARBA" id="ARBA00022475"/>
    </source>
</evidence>
<keyword evidence="7 9" id="KW-0472">Membrane</keyword>
<evidence type="ECO:0000313" key="10">
    <source>
        <dbReference type="EMBL" id="BAF45657.1"/>
    </source>
</evidence>
<keyword evidence="2" id="KW-0813">Transport</keyword>
<evidence type="ECO:0000256" key="1">
    <source>
        <dbReference type="ARBA" id="ARBA00004651"/>
    </source>
</evidence>